<comment type="caution">
    <text evidence="5">The sequence shown here is derived from an EMBL/GenBank/DDBJ whole genome shotgun (WGS) entry which is preliminary data.</text>
</comment>
<dbReference type="InterPro" id="IPR018265">
    <property type="entry name" value="Ribosomal_bL35_CS"/>
</dbReference>
<dbReference type="PROSITE" id="PS00936">
    <property type="entry name" value="RIBOSOMAL_L35"/>
    <property type="match status" value="1"/>
</dbReference>
<feature type="compositionally biased region" description="Basic and acidic residues" evidence="4">
    <location>
        <begin position="34"/>
        <end position="50"/>
    </location>
</feature>
<dbReference type="GO" id="GO:0005840">
    <property type="term" value="C:ribosome"/>
    <property type="evidence" value="ECO:0007669"/>
    <property type="project" value="UniProtKB-KW"/>
</dbReference>
<dbReference type="InterPro" id="IPR037229">
    <property type="entry name" value="Ribosomal_bL35_sf"/>
</dbReference>
<dbReference type="EMBL" id="MGJP01000032">
    <property type="protein sequence ID" value="OGN09567.1"/>
    <property type="molecule type" value="Genomic_DNA"/>
</dbReference>
<sequence length="67" mass="7686">MTHGAKTKKALLKRVKITSRNKIMKRPPGQNHFNAKDSGDQTRQKRGDKMAPKELIRASKFLITNRL</sequence>
<dbReference type="GO" id="GO:0006412">
    <property type="term" value="P:translation"/>
    <property type="evidence" value="ECO:0007669"/>
    <property type="project" value="InterPro"/>
</dbReference>
<gene>
    <name evidence="5" type="ORF">A3J46_02295</name>
</gene>
<dbReference type="GO" id="GO:0003735">
    <property type="term" value="F:structural constituent of ribosome"/>
    <property type="evidence" value="ECO:0007669"/>
    <property type="project" value="InterPro"/>
</dbReference>
<dbReference type="SUPFAM" id="SSF143034">
    <property type="entry name" value="L35p-like"/>
    <property type="match status" value="1"/>
</dbReference>
<proteinExistence type="inferred from homology"/>
<evidence type="ECO:0000256" key="1">
    <source>
        <dbReference type="ARBA" id="ARBA00006598"/>
    </source>
</evidence>
<evidence type="ECO:0008006" key="7">
    <source>
        <dbReference type="Google" id="ProtNLM"/>
    </source>
</evidence>
<reference evidence="5 6" key="1">
    <citation type="journal article" date="2016" name="Nat. Commun.">
        <title>Thousands of microbial genomes shed light on interconnected biogeochemical processes in an aquifer system.</title>
        <authorList>
            <person name="Anantharaman K."/>
            <person name="Brown C.T."/>
            <person name="Hug L.A."/>
            <person name="Sharon I."/>
            <person name="Castelle C.J."/>
            <person name="Probst A.J."/>
            <person name="Thomas B.C."/>
            <person name="Singh A."/>
            <person name="Wilkins M.J."/>
            <person name="Karaoz U."/>
            <person name="Brodie E.L."/>
            <person name="Williams K.H."/>
            <person name="Hubbard S.S."/>
            <person name="Banfield J.F."/>
        </authorList>
    </citation>
    <scope>NUCLEOTIDE SEQUENCE [LARGE SCALE GENOMIC DNA]</scope>
</reference>
<evidence type="ECO:0000313" key="6">
    <source>
        <dbReference type="Proteomes" id="UP000177167"/>
    </source>
</evidence>
<comment type="similarity">
    <text evidence="1">Belongs to the bacterial ribosomal protein bL35 family.</text>
</comment>
<keyword evidence="2" id="KW-0689">Ribosomal protein</keyword>
<evidence type="ECO:0000256" key="2">
    <source>
        <dbReference type="ARBA" id="ARBA00022980"/>
    </source>
</evidence>
<evidence type="ECO:0000256" key="4">
    <source>
        <dbReference type="SAM" id="MobiDB-lite"/>
    </source>
</evidence>
<dbReference type="Proteomes" id="UP000177167">
    <property type="component" value="Unassembled WGS sequence"/>
</dbReference>
<dbReference type="GO" id="GO:1990904">
    <property type="term" value="C:ribonucleoprotein complex"/>
    <property type="evidence" value="ECO:0007669"/>
    <property type="project" value="UniProtKB-KW"/>
</dbReference>
<evidence type="ECO:0000313" key="5">
    <source>
        <dbReference type="EMBL" id="OGN09567.1"/>
    </source>
</evidence>
<dbReference type="Pfam" id="PF01632">
    <property type="entry name" value="Ribosomal_L35p"/>
    <property type="match status" value="1"/>
</dbReference>
<dbReference type="AlphaFoldDB" id="A0A1F8F8U8"/>
<feature type="region of interest" description="Disordered" evidence="4">
    <location>
        <begin position="24"/>
        <end position="50"/>
    </location>
</feature>
<organism evidence="5 6">
    <name type="scientific">Candidatus Yanofskybacteria bacterium RIFCSPHIGHO2_02_FULL_41_11</name>
    <dbReference type="NCBI Taxonomy" id="1802675"/>
    <lineage>
        <taxon>Bacteria</taxon>
        <taxon>Candidatus Yanofskyibacteriota</taxon>
    </lineage>
</organism>
<protein>
    <recommendedName>
        <fullName evidence="7">50S ribosomal protein L35</fullName>
    </recommendedName>
</protein>
<keyword evidence="3" id="KW-0687">Ribonucleoprotein</keyword>
<evidence type="ECO:0000256" key="3">
    <source>
        <dbReference type="ARBA" id="ARBA00023274"/>
    </source>
</evidence>
<accession>A0A1F8F8U8</accession>
<dbReference type="InterPro" id="IPR021137">
    <property type="entry name" value="Ribosomal_bL35-like"/>
</dbReference>
<dbReference type="Gene3D" id="4.10.410.60">
    <property type="match status" value="1"/>
</dbReference>
<name>A0A1F8F8U8_9BACT</name>